<dbReference type="EMBL" id="BARU01032548">
    <property type="protein sequence ID" value="GAH72343.1"/>
    <property type="molecule type" value="Genomic_DNA"/>
</dbReference>
<comment type="caution">
    <text evidence="2">The sequence shown here is derived from an EMBL/GenBank/DDBJ whole genome shotgun (WGS) entry which is preliminary data.</text>
</comment>
<evidence type="ECO:0000256" key="1">
    <source>
        <dbReference type="SAM" id="Coils"/>
    </source>
</evidence>
<feature type="coiled-coil region" evidence="1">
    <location>
        <begin position="95"/>
        <end position="126"/>
    </location>
</feature>
<organism evidence="2">
    <name type="scientific">marine sediment metagenome</name>
    <dbReference type="NCBI Taxonomy" id="412755"/>
    <lineage>
        <taxon>unclassified sequences</taxon>
        <taxon>metagenomes</taxon>
        <taxon>ecological metagenomes</taxon>
    </lineage>
</organism>
<proteinExistence type="predicted"/>
<dbReference type="AlphaFoldDB" id="X1JRB1"/>
<accession>X1JRB1</accession>
<evidence type="ECO:0000313" key="2">
    <source>
        <dbReference type="EMBL" id="GAH72343.1"/>
    </source>
</evidence>
<reference evidence="2" key="1">
    <citation type="journal article" date="2014" name="Front. Microbiol.">
        <title>High frequency of phylogenetically diverse reductive dehalogenase-homologous genes in deep subseafloor sedimentary metagenomes.</title>
        <authorList>
            <person name="Kawai M."/>
            <person name="Futagami T."/>
            <person name="Toyoda A."/>
            <person name="Takaki Y."/>
            <person name="Nishi S."/>
            <person name="Hori S."/>
            <person name="Arai W."/>
            <person name="Tsubouchi T."/>
            <person name="Morono Y."/>
            <person name="Uchiyama I."/>
            <person name="Ito T."/>
            <person name="Fujiyama A."/>
            <person name="Inagaki F."/>
            <person name="Takami H."/>
        </authorList>
    </citation>
    <scope>NUCLEOTIDE SEQUENCE</scope>
    <source>
        <strain evidence="2">Expedition CK06-06</strain>
    </source>
</reference>
<protein>
    <submittedName>
        <fullName evidence="2">Uncharacterized protein</fullName>
    </submittedName>
</protein>
<name>X1JRB1_9ZZZZ</name>
<sequence>MRGFVMRIKIIGAPVRLHIPEPTPDRSELKLKQAEIAINGKRPSLSINELRERLDAEGLDEKGIEELIELHERLTPKAAGFEAAMEIASEITLKRETAKKVEQSLESEVEDAAKELSKDIIKALEENEEK</sequence>
<gene>
    <name evidence="2" type="ORF">S03H2_51317</name>
</gene>
<keyword evidence="1" id="KW-0175">Coiled coil</keyword>